<reference evidence="2 3" key="1">
    <citation type="submission" date="2016-10" db="EMBL/GenBank/DDBJ databases">
        <authorList>
            <person name="Varghese N."/>
            <person name="Submissions S."/>
        </authorList>
    </citation>
    <scope>NUCLEOTIDE SEQUENCE [LARGE SCALE GENOMIC DNA]</scope>
    <source>
        <strain evidence="2 3">DSM 9169</strain>
    </source>
</reference>
<dbReference type="PANTHER" id="PTHR42951:SF22">
    <property type="entry name" value="METALLO BETA-LACTAMASE SUPERFAMILY LIPOPROTEIN"/>
    <property type="match status" value="1"/>
</dbReference>
<name>A0ABY0V4J9_9ACTO</name>
<feature type="domain" description="Metallo-beta-lactamase" evidence="1">
    <location>
        <begin position="22"/>
        <end position="210"/>
    </location>
</feature>
<keyword evidence="3" id="KW-1185">Reference proteome</keyword>
<evidence type="ECO:0000313" key="2">
    <source>
        <dbReference type="EMBL" id="SDT85383.1"/>
    </source>
</evidence>
<organism evidence="2 3">
    <name type="scientific">Schaalia radingae</name>
    <dbReference type="NCBI Taxonomy" id="131110"/>
    <lineage>
        <taxon>Bacteria</taxon>
        <taxon>Bacillati</taxon>
        <taxon>Actinomycetota</taxon>
        <taxon>Actinomycetes</taxon>
        <taxon>Actinomycetales</taxon>
        <taxon>Actinomycetaceae</taxon>
        <taxon>Schaalia</taxon>
    </lineage>
</organism>
<dbReference type="InterPro" id="IPR050855">
    <property type="entry name" value="NDM-1-like"/>
</dbReference>
<dbReference type="SUPFAM" id="SSF56281">
    <property type="entry name" value="Metallo-hydrolase/oxidoreductase"/>
    <property type="match status" value="1"/>
</dbReference>
<protein>
    <submittedName>
        <fullName evidence="2">Glyoxylase, beta-lactamase superfamily II</fullName>
    </submittedName>
</protein>
<dbReference type="Proteomes" id="UP000198976">
    <property type="component" value="Chromosome I"/>
</dbReference>
<dbReference type="InterPro" id="IPR001279">
    <property type="entry name" value="Metallo-B-lactamas"/>
</dbReference>
<dbReference type="EMBL" id="LT629792">
    <property type="protein sequence ID" value="SDT85383.1"/>
    <property type="molecule type" value="Genomic_DNA"/>
</dbReference>
<dbReference type="Pfam" id="PF00753">
    <property type="entry name" value="Lactamase_B"/>
    <property type="match status" value="1"/>
</dbReference>
<dbReference type="SMART" id="SM00849">
    <property type="entry name" value="Lactamase_B"/>
    <property type="match status" value="1"/>
</dbReference>
<dbReference type="InterPro" id="IPR036866">
    <property type="entry name" value="RibonucZ/Hydroxyglut_hydro"/>
</dbReference>
<gene>
    <name evidence="2" type="ORF">SAMN04489714_0028</name>
</gene>
<sequence>MTDFFSAQRVTNRVTAIRTLTGELLYLVEGATRAALIDSSLGIRGLRAFVERLTKKPIVTILTHGHVDHAMGGPEFDNVYMNSLDVSVYDEMAALKVRREFIDLSLGDASPRMNDSDFVPPHPLNFEDLTDGQIFDLGGICVEALHFPGHTPGMTAILIPEERILITGDACNQRTFLWDHNSTSVEEYRDSVLSVKERTADSYDRLFISHMTMDMPLSLFDEAIELCDQVLNEDVDDVPFEFMGSSALIAKRFDESQARLDGKSFNLVYSKDRMWRQQIK</sequence>
<evidence type="ECO:0000259" key="1">
    <source>
        <dbReference type="SMART" id="SM00849"/>
    </source>
</evidence>
<dbReference type="RefSeq" id="WP_092648040.1">
    <property type="nucleotide sequence ID" value="NZ_LT629792.1"/>
</dbReference>
<dbReference type="PANTHER" id="PTHR42951">
    <property type="entry name" value="METALLO-BETA-LACTAMASE DOMAIN-CONTAINING"/>
    <property type="match status" value="1"/>
</dbReference>
<evidence type="ECO:0000313" key="3">
    <source>
        <dbReference type="Proteomes" id="UP000198976"/>
    </source>
</evidence>
<proteinExistence type="predicted"/>
<dbReference type="Gene3D" id="3.60.15.10">
    <property type="entry name" value="Ribonuclease Z/Hydroxyacylglutathione hydrolase-like"/>
    <property type="match status" value="1"/>
</dbReference>
<accession>A0ABY0V4J9</accession>